<dbReference type="AlphaFoldDB" id="A0A9K3IYK5"/>
<organism evidence="1 2">
    <name type="scientific">Helianthus annuus</name>
    <name type="common">Common sunflower</name>
    <dbReference type="NCBI Taxonomy" id="4232"/>
    <lineage>
        <taxon>Eukaryota</taxon>
        <taxon>Viridiplantae</taxon>
        <taxon>Streptophyta</taxon>
        <taxon>Embryophyta</taxon>
        <taxon>Tracheophyta</taxon>
        <taxon>Spermatophyta</taxon>
        <taxon>Magnoliopsida</taxon>
        <taxon>eudicotyledons</taxon>
        <taxon>Gunneridae</taxon>
        <taxon>Pentapetalae</taxon>
        <taxon>asterids</taxon>
        <taxon>campanulids</taxon>
        <taxon>Asterales</taxon>
        <taxon>Asteraceae</taxon>
        <taxon>Asteroideae</taxon>
        <taxon>Heliantheae alliance</taxon>
        <taxon>Heliantheae</taxon>
        <taxon>Helianthus</taxon>
    </lineage>
</organism>
<dbReference type="EMBL" id="MNCJ02000320">
    <property type="protein sequence ID" value="KAF5805167.1"/>
    <property type="molecule type" value="Genomic_DNA"/>
</dbReference>
<accession>A0A9K3IYK5</accession>
<reference evidence="1" key="1">
    <citation type="journal article" date="2017" name="Nature">
        <title>The sunflower genome provides insights into oil metabolism, flowering and Asterid evolution.</title>
        <authorList>
            <person name="Badouin H."/>
            <person name="Gouzy J."/>
            <person name="Grassa C.J."/>
            <person name="Murat F."/>
            <person name="Staton S.E."/>
            <person name="Cottret L."/>
            <person name="Lelandais-Briere C."/>
            <person name="Owens G.L."/>
            <person name="Carrere S."/>
            <person name="Mayjonade B."/>
            <person name="Legrand L."/>
            <person name="Gill N."/>
            <person name="Kane N.C."/>
            <person name="Bowers J.E."/>
            <person name="Hubner S."/>
            <person name="Bellec A."/>
            <person name="Berard A."/>
            <person name="Berges H."/>
            <person name="Blanchet N."/>
            <person name="Boniface M.C."/>
            <person name="Brunel D."/>
            <person name="Catrice O."/>
            <person name="Chaidir N."/>
            <person name="Claudel C."/>
            <person name="Donnadieu C."/>
            <person name="Faraut T."/>
            <person name="Fievet G."/>
            <person name="Helmstetter N."/>
            <person name="King M."/>
            <person name="Knapp S.J."/>
            <person name="Lai Z."/>
            <person name="Le Paslier M.C."/>
            <person name="Lippi Y."/>
            <person name="Lorenzon L."/>
            <person name="Mandel J.R."/>
            <person name="Marage G."/>
            <person name="Marchand G."/>
            <person name="Marquand E."/>
            <person name="Bret-Mestries E."/>
            <person name="Morien E."/>
            <person name="Nambeesan S."/>
            <person name="Nguyen T."/>
            <person name="Pegot-Espagnet P."/>
            <person name="Pouilly N."/>
            <person name="Raftis F."/>
            <person name="Sallet E."/>
            <person name="Schiex T."/>
            <person name="Thomas J."/>
            <person name="Vandecasteele C."/>
            <person name="Vares D."/>
            <person name="Vear F."/>
            <person name="Vautrin S."/>
            <person name="Crespi M."/>
            <person name="Mangin B."/>
            <person name="Burke J.M."/>
            <person name="Salse J."/>
            <person name="Munos S."/>
            <person name="Vincourt P."/>
            <person name="Rieseberg L.H."/>
            <person name="Langlade N.B."/>
        </authorList>
    </citation>
    <scope>NUCLEOTIDE SEQUENCE</scope>
    <source>
        <tissue evidence="1">Leaves</tissue>
    </source>
</reference>
<evidence type="ECO:0000313" key="1">
    <source>
        <dbReference type="EMBL" id="KAF5805167.1"/>
    </source>
</evidence>
<proteinExistence type="predicted"/>
<keyword evidence="2" id="KW-1185">Reference proteome</keyword>
<name>A0A9K3IYK5_HELAN</name>
<reference evidence="1" key="2">
    <citation type="submission" date="2020-06" db="EMBL/GenBank/DDBJ databases">
        <title>Helianthus annuus Genome sequencing and assembly Release 2.</title>
        <authorList>
            <person name="Gouzy J."/>
            <person name="Langlade N."/>
            <person name="Munos S."/>
        </authorList>
    </citation>
    <scope>NUCLEOTIDE SEQUENCE</scope>
    <source>
        <tissue evidence="1">Leaves</tissue>
    </source>
</reference>
<dbReference type="Proteomes" id="UP000215914">
    <property type="component" value="Unassembled WGS sequence"/>
</dbReference>
<gene>
    <name evidence="1" type="ORF">HanXRQr2_Chr05g0205941</name>
</gene>
<protein>
    <submittedName>
        <fullName evidence="1">Uncharacterized protein</fullName>
    </submittedName>
</protein>
<comment type="caution">
    <text evidence="1">The sequence shown here is derived from an EMBL/GenBank/DDBJ whole genome shotgun (WGS) entry which is preliminary data.</text>
</comment>
<evidence type="ECO:0000313" key="2">
    <source>
        <dbReference type="Proteomes" id="UP000215914"/>
    </source>
</evidence>
<dbReference type="Gramene" id="mRNA:HanXRQr2_Chr05g0205941">
    <property type="protein sequence ID" value="mRNA:HanXRQr2_Chr05g0205941"/>
    <property type="gene ID" value="HanXRQr2_Chr05g0205941"/>
</dbReference>
<sequence>MLVKLMGCHQTQTIVIYTTCLIFFNSSTKLLMRGLLENLFTASVVIRQKRGSHKKKTNYGL</sequence>